<dbReference type="AlphaFoldDB" id="A0A5N5N2N5"/>
<dbReference type="InterPro" id="IPR018162">
    <property type="entry name" value="Ala-tRNA-ligase_IIc_anticod-bd"/>
</dbReference>
<dbReference type="SUPFAM" id="SSF101353">
    <property type="entry name" value="Putative anticodon-binding domain of alanyl-tRNA synthetase (AlaRS)"/>
    <property type="match status" value="1"/>
</dbReference>
<evidence type="ECO:0000313" key="2">
    <source>
        <dbReference type="Proteomes" id="UP000326939"/>
    </source>
</evidence>
<dbReference type="EMBL" id="VDCV01000004">
    <property type="protein sequence ID" value="KAB5561512.1"/>
    <property type="molecule type" value="Genomic_DNA"/>
</dbReference>
<gene>
    <name evidence="1" type="ORF">DKX38_006469</name>
</gene>
<sequence>MGNAYPSEACCWHELPACDIIIVLTSWKKSAKGTGGEMQGILFFAILREGEEDNFWTGDASGPCDPSSELYYDFHSERGYKDARNGVIPTNIGRGYVVCQLIRGAVRVGRLLGVKRDGDEGAFLPAIAGKGMTRFLARGVVENPEVNGKPVIQVSAGSEVEVLLNKTSFYAEAGAQIGDHEFF</sequence>
<dbReference type="PANTHER" id="PTHR11777">
    <property type="entry name" value="ALANYL-TRNA SYNTHETASE"/>
    <property type="match status" value="1"/>
</dbReference>
<comment type="caution">
    <text evidence="1">The sequence shown here is derived from an EMBL/GenBank/DDBJ whole genome shotgun (WGS) entry which is preliminary data.</text>
</comment>
<accession>A0A5N5N2N5</accession>
<dbReference type="InterPro" id="IPR050058">
    <property type="entry name" value="Ala-tRNA_ligase"/>
</dbReference>
<dbReference type="Gene3D" id="3.30.930.10">
    <property type="entry name" value="Bira Bifunctional Protein, Domain 2"/>
    <property type="match status" value="1"/>
</dbReference>
<reference evidence="2" key="1">
    <citation type="journal article" date="2019" name="Gigascience">
        <title>De novo genome assembly of the endangered Acer yangbiense, a plant species with extremely small populations endemic to Yunnan Province, China.</title>
        <authorList>
            <person name="Yang J."/>
            <person name="Wariss H.M."/>
            <person name="Tao L."/>
            <person name="Zhang R."/>
            <person name="Yun Q."/>
            <person name="Hollingsworth P."/>
            <person name="Dao Z."/>
            <person name="Luo G."/>
            <person name="Guo H."/>
            <person name="Ma Y."/>
            <person name="Sun W."/>
        </authorList>
    </citation>
    <scope>NUCLEOTIDE SEQUENCE [LARGE SCALE GENOMIC DNA]</scope>
    <source>
        <strain evidence="2">cv. br00</strain>
    </source>
</reference>
<protein>
    <submittedName>
        <fullName evidence="1">Uncharacterized protein</fullName>
    </submittedName>
</protein>
<name>A0A5N5N2N5_9ROSI</name>
<dbReference type="PANTHER" id="PTHR11777:SF9">
    <property type="entry name" value="ALANINE--TRNA LIGASE, CYTOPLASMIC"/>
    <property type="match status" value="1"/>
</dbReference>
<evidence type="ECO:0000313" key="1">
    <source>
        <dbReference type="EMBL" id="KAB5561512.1"/>
    </source>
</evidence>
<keyword evidence="2" id="KW-1185">Reference proteome</keyword>
<proteinExistence type="predicted"/>
<organism evidence="1 2">
    <name type="scientific">Salix brachista</name>
    <dbReference type="NCBI Taxonomy" id="2182728"/>
    <lineage>
        <taxon>Eukaryota</taxon>
        <taxon>Viridiplantae</taxon>
        <taxon>Streptophyta</taxon>
        <taxon>Embryophyta</taxon>
        <taxon>Tracheophyta</taxon>
        <taxon>Spermatophyta</taxon>
        <taxon>Magnoliopsida</taxon>
        <taxon>eudicotyledons</taxon>
        <taxon>Gunneridae</taxon>
        <taxon>Pentapetalae</taxon>
        <taxon>rosids</taxon>
        <taxon>fabids</taxon>
        <taxon>Malpighiales</taxon>
        <taxon>Salicaceae</taxon>
        <taxon>Saliceae</taxon>
        <taxon>Salix</taxon>
    </lineage>
</organism>
<dbReference type="InterPro" id="IPR045864">
    <property type="entry name" value="aa-tRNA-synth_II/BPL/LPL"/>
</dbReference>
<dbReference type="GO" id="GO:0006419">
    <property type="term" value="P:alanyl-tRNA aminoacylation"/>
    <property type="evidence" value="ECO:0007669"/>
    <property type="project" value="InterPro"/>
</dbReference>
<dbReference type="GO" id="GO:0002161">
    <property type="term" value="F:aminoacyl-tRNA deacylase activity"/>
    <property type="evidence" value="ECO:0007669"/>
    <property type="project" value="TreeGrafter"/>
</dbReference>
<dbReference type="Proteomes" id="UP000326939">
    <property type="component" value="Chromosome 4"/>
</dbReference>
<dbReference type="GO" id="GO:0005829">
    <property type="term" value="C:cytosol"/>
    <property type="evidence" value="ECO:0007669"/>
    <property type="project" value="TreeGrafter"/>
</dbReference>
<dbReference type="GO" id="GO:0005524">
    <property type="term" value="F:ATP binding"/>
    <property type="evidence" value="ECO:0007669"/>
    <property type="project" value="InterPro"/>
</dbReference>
<dbReference type="GO" id="GO:0004813">
    <property type="term" value="F:alanine-tRNA ligase activity"/>
    <property type="evidence" value="ECO:0007669"/>
    <property type="project" value="InterPro"/>
</dbReference>